<accession>A0A6J5NK14</accession>
<protein>
    <submittedName>
        <fullName evidence="1">Uncharacterized protein</fullName>
    </submittedName>
</protein>
<organism evidence="1">
    <name type="scientific">uncultured Caudovirales phage</name>
    <dbReference type="NCBI Taxonomy" id="2100421"/>
    <lineage>
        <taxon>Viruses</taxon>
        <taxon>Duplodnaviria</taxon>
        <taxon>Heunggongvirae</taxon>
        <taxon>Uroviricota</taxon>
        <taxon>Caudoviricetes</taxon>
        <taxon>Peduoviridae</taxon>
        <taxon>Maltschvirus</taxon>
        <taxon>Maltschvirus maltsch</taxon>
    </lineage>
</organism>
<dbReference type="InterPro" id="IPR012340">
    <property type="entry name" value="NA-bd_OB-fold"/>
</dbReference>
<dbReference type="Gene3D" id="2.40.50.140">
    <property type="entry name" value="Nucleic acid-binding proteins"/>
    <property type="match status" value="1"/>
</dbReference>
<gene>
    <name evidence="1" type="ORF">UFOVP678_35</name>
</gene>
<name>A0A6J5NK14_9CAUD</name>
<proteinExistence type="predicted"/>
<dbReference type="EMBL" id="LR796655">
    <property type="protein sequence ID" value="CAB4157585.1"/>
    <property type="molecule type" value="Genomic_DNA"/>
</dbReference>
<sequence>MEMKPVKIQAEVQWAFFDRVNEMSGKFQCDLANLSDNAVKALEAIGLAPRKREDKPEKGWFLTVKSNYAIQPYDKSGNEIKDTVGNGSKAVALIKPYEWKWKNKNGVSASLAKIVITDLVKYSADGVTADENMDDDIL</sequence>
<evidence type="ECO:0000313" key="1">
    <source>
        <dbReference type="EMBL" id="CAB4157585.1"/>
    </source>
</evidence>
<reference evidence="1" key="1">
    <citation type="submission" date="2020-04" db="EMBL/GenBank/DDBJ databases">
        <authorList>
            <person name="Chiriac C."/>
            <person name="Salcher M."/>
            <person name="Ghai R."/>
            <person name="Kavagutti S V."/>
        </authorList>
    </citation>
    <scope>NUCLEOTIDE SEQUENCE</scope>
</reference>